<accession>A0A815VS96</accession>
<evidence type="ECO:0000313" key="3">
    <source>
        <dbReference type="EMBL" id="CAF4393779.1"/>
    </source>
</evidence>
<dbReference type="AlphaFoldDB" id="A0A815VS96"/>
<feature type="transmembrane region" description="Helical" evidence="1">
    <location>
        <begin position="12"/>
        <end position="32"/>
    </location>
</feature>
<dbReference type="OrthoDB" id="9989671at2759"/>
<organism evidence="2 4">
    <name type="scientific">Didymodactylos carnosus</name>
    <dbReference type="NCBI Taxonomy" id="1234261"/>
    <lineage>
        <taxon>Eukaryota</taxon>
        <taxon>Metazoa</taxon>
        <taxon>Spiralia</taxon>
        <taxon>Gnathifera</taxon>
        <taxon>Rotifera</taxon>
        <taxon>Eurotatoria</taxon>
        <taxon>Bdelloidea</taxon>
        <taxon>Philodinida</taxon>
        <taxon>Philodinidae</taxon>
        <taxon>Didymodactylos</taxon>
    </lineage>
</organism>
<gene>
    <name evidence="2" type="ORF">GPM918_LOCUS38228</name>
    <name evidence="3" type="ORF">SRO942_LOCUS39039</name>
</gene>
<feature type="transmembrane region" description="Helical" evidence="1">
    <location>
        <begin position="187"/>
        <end position="207"/>
    </location>
</feature>
<evidence type="ECO:0000313" key="4">
    <source>
        <dbReference type="Proteomes" id="UP000663829"/>
    </source>
</evidence>
<comment type="caution">
    <text evidence="2">The sequence shown here is derived from an EMBL/GenBank/DDBJ whole genome shotgun (WGS) entry which is preliminary data.</text>
</comment>
<keyword evidence="1" id="KW-0472">Membrane</keyword>
<keyword evidence="1" id="KW-0812">Transmembrane</keyword>
<keyword evidence="1" id="KW-1133">Transmembrane helix</keyword>
<evidence type="ECO:0000256" key="1">
    <source>
        <dbReference type="SAM" id="Phobius"/>
    </source>
</evidence>
<feature type="transmembrane region" description="Helical" evidence="1">
    <location>
        <begin position="219"/>
        <end position="237"/>
    </location>
</feature>
<proteinExistence type="predicted"/>
<name>A0A815VS96_9BILA</name>
<dbReference type="Proteomes" id="UP000663829">
    <property type="component" value="Unassembled WGS sequence"/>
</dbReference>
<feature type="transmembrane region" description="Helical" evidence="1">
    <location>
        <begin position="38"/>
        <end position="58"/>
    </location>
</feature>
<dbReference type="EMBL" id="CAJNOQ010025109">
    <property type="protein sequence ID" value="CAF1534129.1"/>
    <property type="molecule type" value="Genomic_DNA"/>
</dbReference>
<sequence>MSEDDNNEPRVAMFLLPLISAGVYSGDAWFLYITHSYYSGFLSTVSIIFFYLQFSTIIESNLYLLIYHTLICLLMLSGDIAYILYYIATKNLMQWILFIGYLILHSLFTALMYYKKRNNRRPRVLVEQSTLFHYISRLEIVFALFIPIFSNEKLHSRTTNNIAFFILFDFFFENYKVFRCRSKITKFLLYVFVIVVTVSAFFEWLFYARERHLYENLSAIPEIFATALCCYLIFKLFE</sequence>
<evidence type="ECO:0000313" key="2">
    <source>
        <dbReference type="EMBL" id="CAF1534129.1"/>
    </source>
</evidence>
<protein>
    <submittedName>
        <fullName evidence="2">Uncharacterized protein</fullName>
    </submittedName>
</protein>
<keyword evidence="4" id="KW-1185">Reference proteome</keyword>
<dbReference type="Proteomes" id="UP000681722">
    <property type="component" value="Unassembled WGS sequence"/>
</dbReference>
<feature type="transmembrane region" description="Helical" evidence="1">
    <location>
        <begin position="65"/>
        <end position="87"/>
    </location>
</feature>
<reference evidence="2" key="1">
    <citation type="submission" date="2021-02" db="EMBL/GenBank/DDBJ databases">
        <authorList>
            <person name="Nowell W R."/>
        </authorList>
    </citation>
    <scope>NUCLEOTIDE SEQUENCE</scope>
</reference>
<dbReference type="EMBL" id="CAJOBC010090711">
    <property type="protein sequence ID" value="CAF4393779.1"/>
    <property type="molecule type" value="Genomic_DNA"/>
</dbReference>
<feature type="transmembrane region" description="Helical" evidence="1">
    <location>
        <begin position="93"/>
        <end position="114"/>
    </location>
</feature>